<keyword evidence="2" id="KW-1185">Reference proteome</keyword>
<dbReference type="EMBL" id="JACHIN010000020">
    <property type="protein sequence ID" value="MBB5083981.1"/>
    <property type="molecule type" value="Genomic_DNA"/>
</dbReference>
<dbReference type="AlphaFoldDB" id="A0A7W8ELT2"/>
<name>A0A7W8ELT2_9ACTN</name>
<comment type="caution">
    <text evidence="1">The sequence shown here is derived from an EMBL/GenBank/DDBJ whole genome shotgun (WGS) entry which is preliminary data.</text>
</comment>
<accession>A0A7W8ELT2</accession>
<sequence length="192" mass="20763">MRIDARTEDQPDLVAPLRLSYDLAATQRANAADGLRFSSIRLDGDTGRCTVTPAGGAAVECHVDYAISSRDALRDTLAAQGVPLRAAPPDDGSLGMPAGDDPPLVQHAWIIKMIAYGLDPWTVYARSWTGDLLEIRLSPRSTQARFRIDGMEPVVTVDVSHTGPDRRLGLNYTIVDRISRLVDEGGEPAISL</sequence>
<evidence type="ECO:0000313" key="1">
    <source>
        <dbReference type="EMBL" id="MBB5083981.1"/>
    </source>
</evidence>
<dbReference type="RefSeq" id="WP_184973543.1">
    <property type="nucleotide sequence ID" value="NZ_JACHIN010000020.1"/>
</dbReference>
<evidence type="ECO:0000313" key="2">
    <source>
        <dbReference type="Proteomes" id="UP000568380"/>
    </source>
</evidence>
<dbReference type="Proteomes" id="UP000568380">
    <property type="component" value="Unassembled WGS sequence"/>
</dbReference>
<protein>
    <submittedName>
        <fullName evidence="1">Uncharacterized protein</fullName>
    </submittedName>
</protein>
<gene>
    <name evidence="1" type="ORF">HNR40_009489</name>
</gene>
<reference evidence="1 2" key="1">
    <citation type="submission" date="2020-08" db="EMBL/GenBank/DDBJ databases">
        <title>Genomic Encyclopedia of Type Strains, Phase IV (KMG-IV): sequencing the most valuable type-strain genomes for metagenomic binning, comparative biology and taxonomic classification.</title>
        <authorList>
            <person name="Goeker M."/>
        </authorList>
    </citation>
    <scope>NUCLEOTIDE SEQUENCE [LARGE SCALE GENOMIC DNA]</scope>
    <source>
        <strain evidence="1 2">DSM 45385</strain>
    </source>
</reference>
<organism evidence="1 2">
    <name type="scientific">Nonomuraea endophytica</name>
    <dbReference type="NCBI Taxonomy" id="714136"/>
    <lineage>
        <taxon>Bacteria</taxon>
        <taxon>Bacillati</taxon>
        <taxon>Actinomycetota</taxon>
        <taxon>Actinomycetes</taxon>
        <taxon>Streptosporangiales</taxon>
        <taxon>Streptosporangiaceae</taxon>
        <taxon>Nonomuraea</taxon>
    </lineage>
</organism>
<proteinExistence type="predicted"/>